<organism evidence="2 3">
    <name type="scientific">Haloferax litoreum</name>
    <dbReference type="NCBI Taxonomy" id="2666140"/>
    <lineage>
        <taxon>Archaea</taxon>
        <taxon>Methanobacteriati</taxon>
        <taxon>Methanobacteriota</taxon>
        <taxon>Stenosarchaea group</taxon>
        <taxon>Halobacteria</taxon>
        <taxon>Halobacteriales</taxon>
        <taxon>Haloferacaceae</taxon>
        <taxon>Haloferax</taxon>
    </lineage>
</organism>
<evidence type="ECO:0000259" key="1">
    <source>
        <dbReference type="SMART" id="SM00829"/>
    </source>
</evidence>
<sequence>MQAVVATTYGSPDVLHIDEVAKPTPDDDEVLIRVRATIVGPPDSAAREGTPFIIRFFSGLRRPNAVPGDVFAGEIEAIGRNVVRFAPGDAVFGTAAPGSGAHAEYLCLPEDGAIATMPSNLDYSEAAAICDGGLTAIEFLNAHAHVQPGDSILVNGASGSVGTAAVQLAREFGATVTGVCSTNNVELVQSLGADTVLDYTRTDFTTTGETYDVIFDAVGKRSYSACKDSLDAGGRYLTTVPSVGILLQMVWTRLVGDKRALFAATGLASTRTKRANLRTLRNLAEEGSLRPVIDREYPLDDIADAHRYVDTGHKAGSVVVTVEA</sequence>
<dbReference type="InterPro" id="IPR020843">
    <property type="entry name" value="ER"/>
</dbReference>
<dbReference type="PANTHER" id="PTHR11695:SF648">
    <property type="entry name" value="ZINC-BINDING OXIDOREDUCTASE"/>
    <property type="match status" value="1"/>
</dbReference>
<dbReference type="PANTHER" id="PTHR11695">
    <property type="entry name" value="ALCOHOL DEHYDROGENASE RELATED"/>
    <property type="match status" value="1"/>
</dbReference>
<dbReference type="Pfam" id="PF13602">
    <property type="entry name" value="ADH_zinc_N_2"/>
    <property type="match status" value="1"/>
</dbReference>
<keyword evidence="3" id="KW-1185">Reference proteome</keyword>
<dbReference type="GO" id="GO:0043168">
    <property type="term" value="F:anion binding"/>
    <property type="evidence" value="ECO:0007669"/>
    <property type="project" value="UniProtKB-ARBA"/>
</dbReference>
<dbReference type="Proteomes" id="UP000439022">
    <property type="component" value="Unassembled WGS sequence"/>
</dbReference>
<reference evidence="2 3" key="1">
    <citation type="submission" date="2019-11" db="EMBL/GenBank/DDBJ databases">
        <title>Whole genome sequence of Haloferax sp. MBLA0076.</title>
        <authorList>
            <person name="Seo M.-J."/>
            <person name="Cho E.-S."/>
        </authorList>
    </citation>
    <scope>NUCLEOTIDE SEQUENCE [LARGE SCALE GENOMIC DNA]</scope>
    <source>
        <strain evidence="2 3">MBLA0076</strain>
    </source>
</reference>
<dbReference type="InterPro" id="IPR013154">
    <property type="entry name" value="ADH-like_N"/>
</dbReference>
<dbReference type="SUPFAM" id="SSF51735">
    <property type="entry name" value="NAD(P)-binding Rossmann-fold domains"/>
    <property type="match status" value="1"/>
</dbReference>
<evidence type="ECO:0000313" key="2">
    <source>
        <dbReference type="EMBL" id="MRX23356.1"/>
    </source>
</evidence>
<dbReference type="SMART" id="SM00829">
    <property type="entry name" value="PKS_ER"/>
    <property type="match status" value="1"/>
</dbReference>
<evidence type="ECO:0000313" key="3">
    <source>
        <dbReference type="Proteomes" id="UP000439022"/>
    </source>
</evidence>
<dbReference type="Pfam" id="PF08240">
    <property type="entry name" value="ADH_N"/>
    <property type="match status" value="1"/>
</dbReference>
<dbReference type="SUPFAM" id="SSF50129">
    <property type="entry name" value="GroES-like"/>
    <property type="match status" value="1"/>
</dbReference>
<gene>
    <name evidence="2" type="ORF">GJR96_15495</name>
</gene>
<dbReference type="RefSeq" id="WP_151164114.1">
    <property type="nucleotide sequence ID" value="NZ_WKJO01000002.1"/>
</dbReference>
<dbReference type="EMBL" id="WKJO01000002">
    <property type="protein sequence ID" value="MRX23356.1"/>
    <property type="molecule type" value="Genomic_DNA"/>
</dbReference>
<dbReference type="InterPro" id="IPR050700">
    <property type="entry name" value="YIM1/Zinc_Alcohol_DH_Fams"/>
</dbReference>
<dbReference type="Gene3D" id="3.90.180.10">
    <property type="entry name" value="Medium-chain alcohol dehydrogenases, catalytic domain"/>
    <property type="match status" value="1"/>
</dbReference>
<accession>A0A6A8GK28</accession>
<dbReference type="Gene3D" id="3.40.50.720">
    <property type="entry name" value="NAD(P)-binding Rossmann-like Domain"/>
    <property type="match status" value="1"/>
</dbReference>
<dbReference type="GO" id="GO:0016616">
    <property type="term" value="F:oxidoreductase activity, acting on the CH-OH group of donors, NAD or NADP as acceptor"/>
    <property type="evidence" value="ECO:0007669"/>
    <property type="project" value="UniProtKB-ARBA"/>
</dbReference>
<dbReference type="GO" id="GO:0030554">
    <property type="term" value="F:adenyl nucleotide binding"/>
    <property type="evidence" value="ECO:0007669"/>
    <property type="project" value="UniProtKB-ARBA"/>
</dbReference>
<dbReference type="GO" id="GO:0044281">
    <property type="term" value="P:small molecule metabolic process"/>
    <property type="evidence" value="ECO:0007669"/>
    <property type="project" value="UniProtKB-ARBA"/>
</dbReference>
<dbReference type="CDD" id="cd08267">
    <property type="entry name" value="MDR1"/>
    <property type="match status" value="1"/>
</dbReference>
<proteinExistence type="predicted"/>
<name>A0A6A8GK28_9EURY</name>
<dbReference type="InterPro" id="IPR011032">
    <property type="entry name" value="GroES-like_sf"/>
</dbReference>
<feature type="domain" description="Enoyl reductase (ER)" evidence="1">
    <location>
        <begin position="10"/>
        <end position="320"/>
    </location>
</feature>
<comment type="caution">
    <text evidence="2">The sequence shown here is derived from an EMBL/GenBank/DDBJ whole genome shotgun (WGS) entry which is preliminary data.</text>
</comment>
<dbReference type="InterPro" id="IPR036291">
    <property type="entry name" value="NAD(P)-bd_dom_sf"/>
</dbReference>
<dbReference type="AlphaFoldDB" id="A0A6A8GK28"/>
<protein>
    <submittedName>
        <fullName evidence="2">Zinc-binding dehydrogenase</fullName>
    </submittedName>
</protein>